<evidence type="ECO:0000256" key="1">
    <source>
        <dbReference type="SAM" id="Phobius"/>
    </source>
</evidence>
<keyword evidence="1" id="KW-1133">Transmembrane helix</keyword>
<dbReference type="RefSeq" id="WP_166291497.1">
    <property type="nucleotide sequence ID" value="NZ_CAWPIE010000042.1"/>
</dbReference>
<keyword evidence="3" id="KW-1185">Reference proteome</keyword>
<dbReference type="Proteomes" id="UP000547931">
    <property type="component" value="Unassembled WGS sequence"/>
</dbReference>
<organism evidence="2 3">
    <name type="scientific">Photorhabdus stackebrandtii</name>
    <dbReference type="NCBI Taxonomy" id="1123042"/>
    <lineage>
        <taxon>Bacteria</taxon>
        <taxon>Pseudomonadati</taxon>
        <taxon>Pseudomonadota</taxon>
        <taxon>Gammaproteobacteria</taxon>
        <taxon>Enterobacterales</taxon>
        <taxon>Morganellaceae</taxon>
        <taxon>Photorhabdus</taxon>
    </lineage>
</organism>
<reference evidence="2 3" key="1">
    <citation type="submission" date="2018-02" db="EMBL/GenBank/DDBJ databases">
        <authorList>
            <person name="Machado R.A."/>
        </authorList>
    </citation>
    <scope>NUCLEOTIDE SEQUENCE [LARGE SCALE GENOMIC DNA]</scope>
    <source>
        <strain evidence="2 3">DSM 23271</strain>
    </source>
</reference>
<evidence type="ECO:0000313" key="3">
    <source>
        <dbReference type="Proteomes" id="UP000547931"/>
    </source>
</evidence>
<protein>
    <submittedName>
        <fullName evidence="2">Uncharacterized protein</fullName>
    </submittedName>
</protein>
<accession>A0A7X5QQE8</accession>
<keyword evidence="1" id="KW-0812">Transmembrane</keyword>
<feature type="transmembrane region" description="Helical" evidence="1">
    <location>
        <begin position="226"/>
        <end position="246"/>
    </location>
</feature>
<proteinExistence type="predicted"/>
<dbReference type="EMBL" id="PUJV01000042">
    <property type="protein sequence ID" value="NHB98574.1"/>
    <property type="molecule type" value="Genomic_DNA"/>
</dbReference>
<sequence>MNVDGVVKYLGELRKFKASRIFLDKKNFEISSNSSDNNILKLVSISKDIPPIVEPKAFELDKQLSNLSSSILEISDAINKDIILMEKIINESEVNKKDLEASLSSLTTSLKYKNQVLDNYMKDGARIASKSQDLNKALEGYAGDISKIYQEIKAKSNAKHRDKINEIASLVIKRNNAGLSLLSKILDDPKSLNENIFSITDIIDHQTLGSKRLAEENDALSVSETVIIGVITIIVTIVVAAFFYGLNEFTNYKNYVEEIAHKEKALLHDNSDLLIAYKISGSINDLFKASQAVHDDYLGVINRLSSDNVAVLLLVDRINKILKRGDKINNEVKESVKQSKKTEEENRAVLQMLGQIVKSQQKKQ</sequence>
<name>A0A7X5QQE8_9GAMM</name>
<dbReference type="AlphaFoldDB" id="A0A7X5QQE8"/>
<gene>
    <name evidence="2" type="ORF">C5470_20370</name>
</gene>
<keyword evidence="1" id="KW-0472">Membrane</keyword>
<evidence type="ECO:0000313" key="2">
    <source>
        <dbReference type="EMBL" id="NHB98574.1"/>
    </source>
</evidence>
<comment type="caution">
    <text evidence="2">The sequence shown here is derived from an EMBL/GenBank/DDBJ whole genome shotgun (WGS) entry which is preliminary data.</text>
</comment>